<organism evidence="3 4">
    <name type="scientific">Kwoniella shivajii</name>
    <dbReference type="NCBI Taxonomy" id="564305"/>
    <lineage>
        <taxon>Eukaryota</taxon>
        <taxon>Fungi</taxon>
        <taxon>Dikarya</taxon>
        <taxon>Basidiomycota</taxon>
        <taxon>Agaricomycotina</taxon>
        <taxon>Tremellomycetes</taxon>
        <taxon>Tremellales</taxon>
        <taxon>Cryptococcaceae</taxon>
        <taxon>Kwoniella</taxon>
    </lineage>
</organism>
<name>A0ABZ1CRA8_9TREE</name>
<dbReference type="EMBL" id="CP141881">
    <property type="protein sequence ID" value="WRT64155.1"/>
    <property type="molecule type" value="Genomic_DNA"/>
</dbReference>
<evidence type="ECO:0008006" key="5">
    <source>
        <dbReference type="Google" id="ProtNLM"/>
    </source>
</evidence>
<dbReference type="RefSeq" id="XP_062788895.1">
    <property type="nucleotide sequence ID" value="XM_062932844.1"/>
</dbReference>
<feature type="transmembrane region" description="Helical" evidence="2">
    <location>
        <begin position="548"/>
        <end position="568"/>
    </location>
</feature>
<feature type="compositionally biased region" description="Low complexity" evidence="1">
    <location>
        <begin position="102"/>
        <end position="119"/>
    </location>
</feature>
<feature type="compositionally biased region" description="Polar residues" evidence="1">
    <location>
        <begin position="120"/>
        <end position="129"/>
    </location>
</feature>
<evidence type="ECO:0000256" key="1">
    <source>
        <dbReference type="SAM" id="MobiDB-lite"/>
    </source>
</evidence>
<accession>A0ABZ1CRA8</accession>
<feature type="region of interest" description="Disordered" evidence="1">
    <location>
        <begin position="102"/>
        <end position="141"/>
    </location>
</feature>
<dbReference type="GeneID" id="87953215"/>
<feature type="compositionally biased region" description="Basic and acidic residues" evidence="1">
    <location>
        <begin position="192"/>
        <end position="203"/>
    </location>
</feature>
<feature type="region of interest" description="Disordered" evidence="1">
    <location>
        <begin position="181"/>
        <end position="203"/>
    </location>
</feature>
<keyword evidence="2" id="KW-0472">Membrane</keyword>
<feature type="compositionally biased region" description="Low complexity" evidence="1">
    <location>
        <begin position="36"/>
        <end position="60"/>
    </location>
</feature>
<keyword evidence="2" id="KW-1133">Transmembrane helix</keyword>
<proteinExistence type="predicted"/>
<protein>
    <recommendedName>
        <fullName evidence="5">Oligosaccharide translocation protein RFT1</fullName>
    </recommendedName>
</protein>
<evidence type="ECO:0000313" key="3">
    <source>
        <dbReference type="EMBL" id="WRT64155.1"/>
    </source>
</evidence>
<feature type="transmembrane region" description="Helical" evidence="2">
    <location>
        <begin position="580"/>
        <end position="599"/>
    </location>
</feature>
<gene>
    <name evidence="3" type="ORF">IL334_001084</name>
</gene>
<sequence length="666" mass="73128">MPRIPYQQHLAQKAALKAGFGSRRASVVESETDAESLFSSTTFQSNSNSSSSFLHPSSSTRYAHRHHHQYPYSYNGSRTISSTSYDSSSYSRAAASGAAEAGAGAGAAGDQTSSPSSPSFDASRNPNSEPESKQVHRITSNITVKESVKDFGIPLNSAVGSGSRSRSLSPSYLLTVPRKHSLTSISGGPGGKSDRREKRRKEKELKSTLLSGKYDSPLRRWIRYMNKSGFSHYTLPTAILGYIIIKYIIRISAQQEEQDGLKSGWKRSVIEEVVWLLTVHQYVMKQIKSTGRSSRSKITAILTILLSPLSLFSKNRILSMGTILGPITLLSSARDLVSILCLALGLAVKSDGWIWAFGVAVYTIGRGIWMNGIEGITHITLSVTVATLGIASRAITACPTELLRIHSMQSLIRYIHSPWSDKLERVLTTDSGRVDEYCKSIVPFPSISLLIDQMKNHKLQLSLTILSMIPPVSILLYSSLSLRPGNKTRPSPTIHFLPLFLFLISIPIYLFSTDREDIVLPLMPFTLLMGLRGGAAKGSEGNGTEDEIWRIGIGLNFISLINLMPLYSSFTEMAISTGMTILWNTLIGGSPLMSLLIAVRQSFSIIIPSSILLKYILPMEIALCKGVYVIAWFWAMKKLIENAWAIGGLSGNGNKRIKLNLKEKLS</sequence>
<feature type="transmembrane region" description="Helical" evidence="2">
    <location>
        <begin position="611"/>
        <end position="635"/>
    </location>
</feature>
<dbReference type="Proteomes" id="UP001329825">
    <property type="component" value="Chromosome 1"/>
</dbReference>
<evidence type="ECO:0000256" key="2">
    <source>
        <dbReference type="SAM" id="Phobius"/>
    </source>
</evidence>
<feature type="transmembrane region" description="Helical" evidence="2">
    <location>
        <begin position="494"/>
        <end position="512"/>
    </location>
</feature>
<keyword evidence="2" id="KW-0812">Transmembrane</keyword>
<feature type="transmembrane region" description="Helical" evidence="2">
    <location>
        <begin position="459"/>
        <end position="482"/>
    </location>
</feature>
<keyword evidence="4" id="KW-1185">Reference proteome</keyword>
<reference evidence="3 4" key="1">
    <citation type="submission" date="2024-01" db="EMBL/GenBank/DDBJ databases">
        <title>Comparative genomics of Cryptococcus and Kwoniella reveals pathogenesis evolution and contrasting modes of karyotype evolution via chromosome fusion or intercentromeric recombination.</title>
        <authorList>
            <person name="Coelho M.A."/>
            <person name="David-Palma M."/>
            <person name="Shea T."/>
            <person name="Bowers K."/>
            <person name="McGinley-Smith S."/>
            <person name="Mohammad A.W."/>
            <person name="Gnirke A."/>
            <person name="Yurkov A.M."/>
            <person name="Nowrousian M."/>
            <person name="Sun S."/>
            <person name="Cuomo C.A."/>
            <person name="Heitman J."/>
        </authorList>
    </citation>
    <scope>NUCLEOTIDE SEQUENCE [LARGE SCALE GENOMIC DNA]</scope>
    <source>
        <strain evidence="3">CBS 11374</strain>
    </source>
</reference>
<feature type="region of interest" description="Disordered" evidence="1">
    <location>
        <begin position="31"/>
        <end position="64"/>
    </location>
</feature>
<evidence type="ECO:0000313" key="4">
    <source>
        <dbReference type="Proteomes" id="UP001329825"/>
    </source>
</evidence>
<feature type="transmembrane region" description="Helical" evidence="2">
    <location>
        <begin position="518"/>
        <end position="536"/>
    </location>
</feature>